<dbReference type="Gene3D" id="3.30.420.10">
    <property type="entry name" value="Ribonuclease H-like superfamily/Ribonuclease H"/>
    <property type="match status" value="2"/>
</dbReference>
<keyword evidence="1" id="KW-0175">Coiled coil</keyword>
<dbReference type="GO" id="GO:0003676">
    <property type="term" value="F:nucleic acid binding"/>
    <property type="evidence" value="ECO:0007669"/>
    <property type="project" value="InterPro"/>
</dbReference>
<feature type="coiled-coil region" evidence="1">
    <location>
        <begin position="594"/>
        <end position="621"/>
    </location>
</feature>
<dbReference type="Gene3D" id="1.10.340.70">
    <property type="match status" value="1"/>
</dbReference>
<feature type="domain" description="RNase H type-1" evidence="2">
    <location>
        <begin position="192"/>
        <end position="321"/>
    </location>
</feature>
<dbReference type="GO" id="GO:0004523">
    <property type="term" value="F:RNA-DNA hybrid ribonuclease activity"/>
    <property type="evidence" value="ECO:0007669"/>
    <property type="project" value="InterPro"/>
</dbReference>
<name>A0A9R1UT32_LACSA</name>
<evidence type="ECO:0000313" key="4">
    <source>
        <dbReference type="Proteomes" id="UP000235145"/>
    </source>
</evidence>
<organism evidence="3 4">
    <name type="scientific">Lactuca sativa</name>
    <name type="common">Garden lettuce</name>
    <dbReference type="NCBI Taxonomy" id="4236"/>
    <lineage>
        <taxon>Eukaryota</taxon>
        <taxon>Viridiplantae</taxon>
        <taxon>Streptophyta</taxon>
        <taxon>Embryophyta</taxon>
        <taxon>Tracheophyta</taxon>
        <taxon>Spermatophyta</taxon>
        <taxon>Magnoliopsida</taxon>
        <taxon>eudicotyledons</taxon>
        <taxon>Gunneridae</taxon>
        <taxon>Pentapetalae</taxon>
        <taxon>asterids</taxon>
        <taxon>campanulids</taxon>
        <taxon>Asterales</taxon>
        <taxon>Asteraceae</taxon>
        <taxon>Cichorioideae</taxon>
        <taxon>Cichorieae</taxon>
        <taxon>Lactucinae</taxon>
        <taxon>Lactuca</taxon>
    </lineage>
</organism>
<evidence type="ECO:0000256" key="1">
    <source>
        <dbReference type="SAM" id="Coils"/>
    </source>
</evidence>
<dbReference type="InterPro" id="IPR012337">
    <property type="entry name" value="RNaseH-like_sf"/>
</dbReference>
<dbReference type="SUPFAM" id="SSF53098">
    <property type="entry name" value="Ribonuclease H-like"/>
    <property type="match status" value="2"/>
</dbReference>
<dbReference type="InterPro" id="IPR043502">
    <property type="entry name" value="DNA/RNA_pol_sf"/>
</dbReference>
<dbReference type="PANTHER" id="PTHR48475">
    <property type="entry name" value="RIBONUCLEASE H"/>
    <property type="match status" value="1"/>
</dbReference>
<dbReference type="InterPro" id="IPR002156">
    <property type="entry name" value="RNaseH_domain"/>
</dbReference>
<keyword evidence="4" id="KW-1185">Reference proteome</keyword>
<dbReference type="Pfam" id="PF17919">
    <property type="entry name" value="RT_RNaseH_2"/>
    <property type="match status" value="1"/>
</dbReference>
<dbReference type="Pfam" id="PF13456">
    <property type="entry name" value="RVT_3"/>
    <property type="match status" value="1"/>
</dbReference>
<accession>A0A9R1UT32</accession>
<protein>
    <recommendedName>
        <fullName evidence="2">RNase H type-1 domain-containing protein</fullName>
    </recommendedName>
</protein>
<sequence length="726" mass="82662">MAMSRFISKSADKAMPLFYTLKGCIEKNNFQWTAAVEEALQKIKEALHKLPTLGSPITGETLQMYLSASNEAISSVLTVENEGEHKLVYFVSRALQGPELNYPTLERLVLALIYAERHLRHNFQAHQIEILLKPEMSGWLAKWEIELGENDISYRPRTGIKGQALADFLLEIPEEGNSAKERIWAVEEVPANDGSWTMYTNGASSREGSGASLILTSPEGEEVTYALRFDFHTSNNEEEYEALLVGLRLTKQMGAKAVTALTDSRLAANQINGSLRQEIREMERYVRMVRQLIQSFRQFTIKQIPRSENKRVDALSKLASTCFDHLSKKVLVEVLRERSIDERYVNTLTTIGPTWMTPFMEYLQSGILPDDHNEARKIRIKAPSYALINGELYQKRFTTPWLKWVDQARGMEALQEAHAGQAGAHEGARTLTGKVLQMGIYWPTVHQDALGVTRKCGECQSYTPLQANPLVPLQNISSPWSFYQWGIDIVGPFPEAPAKLKEWCASKGINQRFTSVAHPHANGKTEVSNRTIVNGIKKWLGEAKGNRAEEIPAMLWSYRTTPRTSTRETSFSLTYRTEAVLPMEITIGTLRAVNADEESNAQDLRLNLDVLKERREKSEIRQAAYKCVTERYYNKRVKEKLFRIGEYVLRRSEASRTQPQGKMGLVWEGPYKVIEANRNGAYVLETVEGRRIPRTWNARNLKKFFFYGRGDKQRQSPSVMLSIPHF</sequence>
<dbReference type="InterPro" id="IPR043128">
    <property type="entry name" value="Rev_trsase/Diguanyl_cyclase"/>
</dbReference>
<dbReference type="CDD" id="cd09279">
    <property type="entry name" value="RNase_HI_like"/>
    <property type="match status" value="1"/>
</dbReference>
<evidence type="ECO:0000313" key="3">
    <source>
        <dbReference type="EMBL" id="KAJ0193280.1"/>
    </source>
</evidence>
<dbReference type="AlphaFoldDB" id="A0A9R1UT32"/>
<dbReference type="Gene3D" id="3.30.70.270">
    <property type="match status" value="1"/>
</dbReference>
<dbReference type="EMBL" id="NBSK02000008">
    <property type="protein sequence ID" value="KAJ0193280.1"/>
    <property type="molecule type" value="Genomic_DNA"/>
</dbReference>
<proteinExistence type="predicted"/>
<evidence type="ECO:0000259" key="2">
    <source>
        <dbReference type="PROSITE" id="PS50879"/>
    </source>
</evidence>
<gene>
    <name evidence="3" type="ORF">LSAT_V11C800420460</name>
</gene>
<comment type="caution">
    <text evidence="3">The sequence shown here is derived from an EMBL/GenBank/DDBJ whole genome shotgun (WGS) entry which is preliminary data.</text>
</comment>
<dbReference type="PROSITE" id="PS50879">
    <property type="entry name" value="RNASE_H_1"/>
    <property type="match status" value="1"/>
</dbReference>
<dbReference type="InterPro" id="IPR036397">
    <property type="entry name" value="RNaseH_sf"/>
</dbReference>
<dbReference type="Proteomes" id="UP000235145">
    <property type="component" value="Unassembled WGS sequence"/>
</dbReference>
<dbReference type="PANTHER" id="PTHR48475:SF2">
    <property type="entry name" value="RIBONUCLEASE H"/>
    <property type="match status" value="1"/>
</dbReference>
<dbReference type="InterPro" id="IPR041577">
    <property type="entry name" value="RT_RNaseH_2"/>
</dbReference>
<dbReference type="SUPFAM" id="SSF56672">
    <property type="entry name" value="DNA/RNA polymerases"/>
    <property type="match status" value="1"/>
</dbReference>
<reference evidence="3 4" key="1">
    <citation type="journal article" date="2017" name="Nat. Commun.">
        <title>Genome assembly with in vitro proximity ligation data and whole-genome triplication in lettuce.</title>
        <authorList>
            <person name="Reyes-Chin-Wo S."/>
            <person name="Wang Z."/>
            <person name="Yang X."/>
            <person name="Kozik A."/>
            <person name="Arikit S."/>
            <person name="Song C."/>
            <person name="Xia L."/>
            <person name="Froenicke L."/>
            <person name="Lavelle D.O."/>
            <person name="Truco M.J."/>
            <person name="Xia R."/>
            <person name="Zhu S."/>
            <person name="Xu C."/>
            <person name="Xu H."/>
            <person name="Xu X."/>
            <person name="Cox K."/>
            <person name="Korf I."/>
            <person name="Meyers B.C."/>
            <person name="Michelmore R.W."/>
        </authorList>
    </citation>
    <scope>NUCLEOTIDE SEQUENCE [LARGE SCALE GENOMIC DNA]</scope>
    <source>
        <strain evidence="4">cv. Salinas</strain>
        <tissue evidence="3">Seedlings</tissue>
    </source>
</reference>